<dbReference type="SMART" id="SM00711">
    <property type="entry name" value="TDU"/>
    <property type="match status" value="2"/>
</dbReference>
<sequence>MYSSGSTRTSPQITTFDAFALRTCATTSSCIRGAVIAPPPPYAVASTMNTSLVPPPPYSATTRDIDIDVVGIINEARGVRLSDDDDEESNEKPLDLSVKKSPTSCAASCSSPPSFTQSRPSVIRNGYGDRHTDMRRSASSVTSRPTPEPDVSEHFRRSLSGKWPRRQVNHAAHYTPLQSDKDKFLNSLTNNRKGVQCLPMSARRSPPSGASPPQHIVVNNSGIEIEDHFRKALGAEAYELLRKSRQTNLT</sequence>
<feature type="compositionally biased region" description="Low complexity" evidence="1">
    <location>
        <begin position="101"/>
        <end position="114"/>
    </location>
</feature>
<protein>
    <submittedName>
        <fullName evidence="3">Uncharacterized protein</fullName>
    </submittedName>
</protein>
<dbReference type="InterPro" id="IPR006627">
    <property type="entry name" value="TDU_repeat"/>
</dbReference>
<reference evidence="3" key="1">
    <citation type="submission" date="2022-11" db="UniProtKB">
        <authorList>
            <consortium name="WormBaseParasite"/>
        </authorList>
    </citation>
    <scope>IDENTIFICATION</scope>
</reference>
<name>A0A914ZN59_PARUN</name>
<evidence type="ECO:0000313" key="3">
    <source>
        <dbReference type="WBParaSite" id="PgB04_g047_t01"/>
    </source>
</evidence>
<dbReference type="Proteomes" id="UP000887569">
    <property type="component" value="Unplaced"/>
</dbReference>
<feature type="compositionally biased region" description="Basic and acidic residues" evidence="1">
    <location>
        <begin position="127"/>
        <end position="136"/>
    </location>
</feature>
<feature type="region of interest" description="Disordered" evidence="1">
    <location>
        <begin position="81"/>
        <end position="154"/>
    </location>
</feature>
<dbReference type="WBParaSite" id="PgB04_g047_t01">
    <property type="protein sequence ID" value="PgB04_g047_t01"/>
    <property type="gene ID" value="PgB04_g047"/>
</dbReference>
<proteinExistence type="predicted"/>
<dbReference type="AlphaFoldDB" id="A0A914ZN59"/>
<organism evidence="2 3">
    <name type="scientific">Parascaris univalens</name>
    <name type="common">Nematode worm</name>
    <dbReference type="NCBI Taxonomy" id="6257"/>
    <lineage>
        <taxon>Eukaryota</taxon>
        <taxon>Metazoa</taxon>
        <taxon>Ecdysozoa</taxon>
        <taxon>Nematoda</taxon>
        <taxon>Chromadorea</taxon>
        <taxon>Rhabditida</taxon>
        <taxon>Spirurina</taxon>
        <taxon>Ascaridomorpha</taxon>
        <taxon>Ascaridoidea</taxon>
        <taxon>Ascarididae</taxon>
        <taxon>Parascaris</taxon>
    </lineage>
</organism>
<evidence type="ECO:0000256" key="1">
    <source>
        <dbReference type="SAM" id="MobiDB-lite"/>
    </source>
</evidence>
<keyword evidence="2" id="KW-1185">Reference proteome</keyword>
<evidence type="ECO:0000313" key="2">
    <source>
        <dbReference type="Proteomes" id="UP000887569"/>
    </source>
</evidence>
<accession>A0A914ZN59</accession>